<accession>A0ABS4M7L7</accession>
<reference evidence="1 2" key="1">
    <citation type="submission" date="2021-03" db="EMBL/GenBank/DDBJ databases">
        <title>Genomic Encyclopedia of Type Strains, Phase IV (KMG-IV): sequencing the most valuable type-strain genomes for metagenomic binning, comparative biology and taxonomic classification.</title>
        <authorList>
            <person name="Goeker M."/>
        </authorList>
    </citation>
    <scope>NUCLEOTIDE SEQUENCE [LARGE SCALE GENOMIC DNA]</scope>
    <source>
        <strain evidence="1 2">DSM 40499</strain>
    </source>
</reference>
<organism evidence="1 2">
    <name type="scientific">Streptomyces griseochromogenes</name>
    <dbReference type="NCBI Taxonomy" id="68214"/>
    <lineage>
        <taxon>Bacteria</taxon>
        <taxon>Bacillati</taxon>
        <taxon>Actinomycetota</taxon>
        <taxon>Actinomycetes</taxon>
        <taxon>Kitasatosporales</taxon>
        <taxon>Streptomycetaceae</taxon>
        <taxon>Streptomyces</taxon>
    </lineage>
</organism>
<proteinExistence type="predicted"/>
<name>A0ABS4M7L7_9ACTN</name>
<sequence>MRMPYVSGYPVNSSWHPARGFQRPTPGNALRVDVVLLTFRTVQILGSET</sequence>
<evidence type="ECO:0000313" key="1">
    <source>
        <dbReference type="EMBL" id="MBP2055665.1"/>
    </source>
</evidence>
<protein>
    <recommendedName>
        <fullName evidence="3">Transposase</fullName>
    </recommendedName>
</protein>
<dbReference type="EMBL" id="JAGGLP010000032">
    <property type="protein sequence ID" value="MBP2055665.1"/>
    <property type="molecule type" value="Genomic_DNA"/>
</dbReference>
<evidence type="ECO:0000313" key="2">
    <source>
        <dbReference type="Proteomes" id="UP001519309"/>
    </source>
</evidence>
<dbReference type="Proteomes" id="UP001519309">
    <property type="component" value="Unassembled WGS sequence"/>
</dbReference>
<dbReference type="RefSeq" id="WP_159400044.1">
    <property type="nucleotide sequence ID" value="NZ_CP016279.1"/>
</dbReference>
<evidence type="ECO:0008006" key="3">
    <source>
        <dbReference type="Google" id="ProtNLM"/>
    </source>
</evidence>
<gene>
    <name evidence="1" type="ORF">J2Z21_008681</name>
</gene>
<comment type="caution">
    <text evidence="1">The sequence shown here is derived from an EMBL/GenBank/DDBJ whole genome shotgun (WGS) entry which is preliminary data.</text>
</comment>
<keyword evidence="2" id="KW-1185">Reference proteome</keyword>